<dbReference type="Proteomes" id="UP000031982">
    <property type="component" value="Unassembled WGS sequence"/>
</dbReference>
<comment type="caution">
    <text evidence="1">The sequence shown here is derived from an EMBL/GenBank/DDBJ whole genome shotgun (WGS) entry which is preliminary data.</text>
</comment>
<accession>A0ABR5AVG0</accession>
<dbReference type="EMBL" id="JXLP01000009">
    <property type="protein sequence ID" value="KIL78731.1"/>
    <property type="molecule type" value="Genomic_DNA"/>
</dbReference>
<proteinExistence type="predicted"/>
<name>A0ABR5AVG0_BACBA</name>
<protein>
    <recommendedName>
        <fullName evidence="3">Mobile element protein</fullName>
    </recommendedName>
</protein>
<organism evidence="1 2">
    <name type="scientific">Bacillus badius</name>
    <dbReference type="NCBI Taxonomy" id="1455"/>
    <lineage>
        <taxon>Bacteria</taxon>
        <taxon>Bacillati</taxon>
        <taxon>Bacillota</taxon>
        <taxon>Bacilli</taxon>
        <taxon>Bacillales</taxon>
        <taxon>Bacillaceae</taxon>
        <taxon>Pseudobacillus</taxon>
    </lineage>
</organism>
<gene>
    <name evidence="1" type="ORF">SD77_4411</name>
</gene>
<evidence type="ECO:0008006" key="3">
    <source>
        <dbReference type="Google" id="ProtNLM"/>
    </source>
</evidence>
<dbReference type="RefSeq" id="WP_041095487.1">
    <property type="nucleotide sequence ID" value="NZ_JARTHD010000045.1"/>
</dbReference>
<keyword evidence="2" id="KW-1185">Reference proteome</keyword>
<reference evidence="1 2" key="1">
    <citation type="submission" date="2015-01" db="EMBL/GenBank/DDBJ databases">
        <title>Genome Assembly of Bacillus badius MTCC 1458.</title>
        <authorList>
            <person name="Verma A."/>
            <person name="Khatri I."/>
            <person name="Mual P."/>
            <person name="Subramanian S."/>
            <person name="Krishnamurthi S."/>
        </authorList>
    </citation>
    <scope>NUCLEOTIDE SEQUENCE [LARGE SCALE GENOMIC DNA]</scope>
    <source>
        <strain evidence="1 2">MTCC 1458</strain>
    </source>
</reference>
<evidence type="ECO:0000313" key="1">
    <source>
        <dbReference type="EMBL" id="KIL78731.1"/>
    </source>
</evidence>
<sequence>MSGANEQSELLSVQVLFRYMGPEKSARLPGLWLQVQAIAVSRRFARFRPTVPPILIQIS</sequence>
<evidence type="ECO:0000313" key="2">
    <source>
        <dbReference type="Proteomes" id="UP000031982"/>
    </source>
</evidence>